<evidence type="ECO:0000313" key="3">
    <source>
        <dbReference type="Proteomes" id="UP000241890"/>
    </source>
</evidence>
<feature type="compositionally biased region" description="Basic and acidic residues" evidence="1">
    <location>
        <begin position="38"/>
        <end position="56"/>
    </location>
</feature>
<feature type="compositionally biased region" description="Gly residues" evidence="1">
    <location>
        <begin position="17"/>
        <end position="29"/>
    </location>
</feature>
<evidence type="ECO:0000313" key="2">
    <source>
        <dbReference type="EMBL" id="GBG29629.1"/>
    </source>
</evidence>
<evidence type="ECO:0000256" key="1">
    <source>
        <dbReference type="SAM" id="MobiDB-lite"/>
    </source>
</evidence>
<accession>A0A2R5GH09</accession>
<dbReference type="InParanoid" id="A0A2R5GH09"/>
<protein>
    <recommendedName>
        <fullName evidence="4">BZIP domain-containing protein</fullName>
    </recommendedName>
</protein>
<sequence length="450" mass="49530">MSEGVKAERGGDEDGDGGGGGGGGSAEGSGGERRKRQRMAEQSRASREKRKRELEQLRTANRQLRDKSEGFRAKIKQLESQLANNLSSETVDMIRENSALRLQLQMHERFIQSFMKIASGPSSFAGQRVLCREGADAAQSYVRGLVAESLKSWKPLLLPAPYAFPIEDFQLHYSVTENFFGASNRGIGDSRRLNLRLDMSFPGVPAKDVAEYYWKTYQSAEEMDRLLSFKALELETVDVPDDDTAVMYNRKTWNSPYHKPTDVSFKTNDEDAVFIINRQKEWMPRSTLPSAPPASDDEVVTDTHSDREHQGLASESKDDHGNGASATACKGQKTTTSSASANVQHITSVIAQGAIVWYDDRSSRSRLVVVLSYPQNFRWLNHTFADVVSDGSVTGEGFAALLMHIGSRLETIFGARMAAATTATADSDRTEPNGSDDVISHQPVSVAPPP</sequence>
<feature type="region of interest" description="Disordered" evidence="1">
    <location>
        <begin position="422"/>
        <end position="450"/>
    </location>
</feature>
<evidence type="ECO:0008006" key="4">
    <source>
        <dbReference type="Google" id="ProtNLM"/>
    </source>
</evidence>
<feature type="compositionally biased region" description="Basic and acidic residues" evidence="1">
    <location>
        <begin position="301"/>
        <end position="321"/>
    </location>
</feature>
<organism evidence="2 3">
    <name type="scientific">Hondaea fermentalgiana</name>
    <dbReference type="NCBI Taxonomy" id="2315210"/>
    <lineage>
        <taxon>Eukaryota</taxon>
        <taxon>Sar</taxon>
        <taxon>Stramenopiles</taxon>
        <taxon>Bigyra</taxon>
        <taxon>Labyrinthulomycetes</taxon>
        <taxon>Thraustochytrida</taxon>
        <taxon>Thraustochytriidae</taxon>
        <taxon>Hondaea</taxon>
    </lineage>
</organism>
<dbReference type="Proteomes" id="UP000241890">
    <property type="component" value="Unassembled WGS sequence"/>
</dbReference>
<gene>
    <name evidence="2" type="ORF">FCC1311_058502</name>
</gene>
<reference evidence="2 3" key="1">
    <citation type="submission" date="2017-12" db="EMBL/GenBank/DDBJ databases">
        <title>Sequencing, de novo assembly and annotation of complete genome of a new Thraustochytrid species, strain FCC1311.</title>
        <authorList>
            <person name="Sedici K."/>
            <person name="Godart F."/>
            <person name="Aiese Cigliano R."/>
            <person name="Sanseverino W."/>
            <person name="Barakat M."/>
            <person name="Ortet P."/>
            <person name="Marechal E."/>
            <person name="Cagnac O."/>
            <person name="Amato A."/>
        </authorList>
    </citation>
    <scope>NUCLEOTIDE SEQUENCE [LARGE SCALE GENOMIC DNA]</scope>
</reference>
<feature type="region of interest" description="Disordered" evidence="1">
    <location>
        <begin position="285"/>
        <end position="340"/>
    </location>
</feature>
<keyword evidence="3" id="KW-1185">Reference proteome</keyword>
<dbReference type="AlphaFoldDB" id="A0A2R5GH09"/>
<name>A0A2R5GH09_9STRA</name>
<feature type="region of interest" description="Disordered" evidence="1">
    <location>
        <begin position="1"/>
        <end position="68"/>
    </location>
</feature>
<feature type="compositionally biased region" description="Basic and acidic residues" evidence="1">
    <location>
        <begin position="1"/>
        <end position="12"/>
    </location>
</feature>
<proteinExistence type="predicted"/>
<comment type="caution">
    <text evidence="2">The sequence shown here is derived from an EMBL/GenBank/DDBJ whole genome shotgun (WGS) entry which is preliminary data.</text>
</comment>
<dbReference type="CDD" id="cd14686">
    <property type="entry name" value="bZIP"/>
    <property type="match status" value="1"/>
</dbReference>
<dbReference type="EMBL" id="BEYU01000061">
    <property type="protein sequence ID" value="GBG29629.1"/>
    <property type="molecule type" value="Genomic_DNA"/>
</dbReference>